<dbReference type="EMBL" id="QDAG01000013">
    <property type="protein sequence ID" value="KAE8126421.1"/>
    <property type="molecule type" value="Genomic_DNA"/>
</dbReference>
<accession>A0A5N6RW27</accession>
<proteinExistence type="predicted"/>
<comment type="caution">
    <text evidence="3">The sequence shown here is derived from an EMBL/GenBank/DDBJ whole genome shotgun (WGS) entry which is preliminary data.</text>
</comment>
<dbReference type="AlphaFoldDB" id="A0A5N6RW27"/>
<feature type="compositionally biased region" description="Gly residues" evidence="1">
    <location>
        <begin position="116"/>
        <end position="127"/>
    </location>
</feature>
<evidence type="ECO:0000256" key="1">
    <source>
        <dbReference type="SAM" id="MobiDB-lite"/>
    </source>
</evidence>
<dbReference type="GeneID" id="78128189"/>
<organism evidence="3 4">
    <name type="scientific">Bifidobacterium tibiigranuli</name>
    <dbReference type="NCBI Taxonomy" id="2172043"/>
    <lineage>
        <taxon>Bacteria</taxon>
        <taxon>Bacillati</taxon>
        <taxon>Actinomycetota</taxon>
        <taxon>Actinomycetes</taxon>
        <taxon>Bifidobacteriales</taxon>
        <taxon>Bifidobacteriaceae</taxon>
        <taxon>Bifidobacterium</taxon>
    </lineage>
</organism>
<feature type="compositionally biased region" description="Gly residues" evidence="1">
    <location>
        <begin position="95"/>
        <end position="105"/>
    </location>
</feature>
<gene>
    <name evidence="3" type="ORF">DDE84_10920</name>
</gene>
<reference evidence="3 4" key="1">
    <citation type="submission" date="2018-04" db="EMBL/GenBank/DDBJ databases">
        <authorList>
            <person name="Eckel V.P."/>
            <person name="Vogel R.F."/>
        </authorList>
    </citation>
    <scope>NUCLEOTIDE SEQUENCE [LARGE SCALE GENOMIC DNA]</scope>
    <source>
        <strain evidence="4">TMW 2.1764</strain>
    </source>
</reference>
<sequence length="238" mass="25174">MSESDQEHSQNGRADGQNEYRQPEYGQIAQPEYGALLSQFPPNYDPYAYGRPEEPKPEQAPQGAQAQAPQAAGWAGMPAPYGNGQQPGNAAGGPATQGGAAGNGHGAYPYNANGGNPQGFGSNGFGPNGSNPHGIDPNDPQRNPLYGHWDPYAIVAFVLAFFLPLLPALLGAAAMWRTRTFHMKGFGLGLAAVIINVLSVLFSLWMMSQGITADEILQWSQGQMDNAPGQQALALLPI</sequence>
<feature type="compositionally biased region" description="Low complexity" evidence="1">
    <location>
        <begin position="59"/>
        <end position="94"/>
    </location>
</feature>
<evidence type="ECO:0000256" key="2">
    <source>
        <dbReference type="SAM" id="Phobius"/>
    </source>
</evidence>
<name>A0A5N6RW27_9BIFI</name>
<feature type="compositionally biased region" description="Basic and acidic residues" evidence="1">
    <location>
        <begin position="1"/>
        <end position="22"/>
    </location>
</feature>
<feature type="region of interest" description="Disordered" evidence="1">
    <location>
        <begin position="1"/>
        <end position="141"/>
    </location>
</feature>
<feature type="transmembrane region" description="Helical" evidence="2">
    <location>
        <begin position="186"/>
        <end position="207"/>
    </location>
</feature>
<dbReference type="RefSeq" id="WP_152581736.1">
    <property type="nucleotide sequence ID" value="NZ_JAKVIV010000001.1"/>
</dbReference>
<dbReference type="OrthoDB" id="3240445at2"/>
<keyword evidence="2" id="KW-0812">Transmembrane</keyword>
<keyword evidence="4" id="KW-1185">Reference proteome</keyword>
<evidence type="ECO:0008006" key="5">
    <source>
        <dbReference type="Google" id="ProtNLM"/>
    </source>
</evidence>
<keyword evidence="2" id="KW-1133">Transmembrane helix</keyword>
<dbReference type="Proteomes" id="UP000325415">
    <property type="component" value="Unassembled WGS sequence"/>
</dbReference>
<protein>
    <recommendedName>
        <fullName evidence="5">DUF4190 domain-containing protein</fullName>
    </recommendedName>
</protein>
<feature type="transmembrane region" description="Helical" evidence="2">
    <location>
        <begin position="152"/>
        <end position="174"/>
    </location>
</feature>
<evidence type="ECO:0000313" key="4">
    <source>
        <dbReference type="Proteomes" id="UP000325415"/>
    </source>
</evidence>
<keyword evidence="2" id="KW-0472">Membrane</keyword>
<evidence type="ECO:0000313" key="3">
    <source>
        <dbReference type="EMBL" id="KAE8126421.1"/>
    </source>
</evidence>